<dbReference type="EMBL" id="CP097510">
    <property type="protein sequence ID" value="URE34614.1"/>
    <property type="molecule type" value="Genomic_DNA"/>
</dbReference>
<dbReference type="Gene3D" id="3.90.228.10">
    <property type="match status" value="1"/>
</dbReference>
<dbReference type="PANTHER" id="PTHR31681:SF39">
    <property type="entry name" value="OS01G0785900 PROTEIN"/>
    <property type="match status" value="1"/>
</dbReference>
<sequence>YLVGELVEGDSSGKIVEIICTTGWSKTERSCRRIKRVLKVHNTQKSLARFEDHREFVRTKARKLPKKHHKCLADGNELLSVCKIIRHGFPTEKEPKGGIGVFTTSTSGRALEHIEMNEDDPSMRKALLVCVVIAGRVHRPSDDYQVPIGRSALDSLAGNVGLYARMNALYFFS</sequence>
<dbReference type="AlphaFoldDB" id="A0A9E7HR29"/>
<organism evidence="1 2">
    <name type="scientific">Musa troglodytarum</name>
    <name type="common">fe'i banana</name>
    <dbReference type="NCBI Taxonomy" id="320322"/>
    <lineage>
        <taxon>Eukaryota</taxon>
        <taxon>Viridiplantae</taxon>
        <taxon>Streptophyta</taxon>
        <taxon>Embryophyta</taxon>
        <taxon>Tracheophyta</taxon>
        <taxon>Spermatophyta</taxon>
        <taxon>Magnoliopsida</taxon>
        <taxon>Liliopsida</taxon>
        <taxon>Zingiberales</taxon>
        <taxon>Musaceae</taxon>
        <taxon>Musa</taxon>
    </lineage>
</organism>
<feature type="non-terminal residue" evidence="1">
    <location>
        <position position="1"/>
    </location>
</feature>
<evidence type="ECO:0000313" key="2">
    <source>
        <dbReference type="Proteomes" id="UP001055439"/>
    </source>
</evidence>
<evidence type="ECO:0000313" key="1">
    <source>
        <dbReference type="EMBL" id="URE34614.1"/>
    </source>
</evidence>
<gene>
    <name evidence="1" type="ORF">MUK42_07667</name>
</gene>
<dbReference type="Proteomes" id="UP001055439">
    <property type="component" value="Chromosome 8"/>
</dbReference>
<protein>
    <submittedName>
        <fullName evidence="1">Uncharacterized protein</fullName>
    </submittedName>
</protein>
<reference evidence="1" key="1">
    <citation type="submission" date="2022-05" db="EMBL/GenBank/DDBJ databases">
        <title>The Musa troglodytarum L. genome provides insights into the mechanism of non-climacteric behaviour and enrichment of carotenoids.</title>
        <authorList>
            <person name="Wang J."/>
        </authorList>
    </citation>
    <scope>NUCLEOTIDE SEQUENCE</scope>
    <source>
        <tissue evidence="1">Leaf</tissue>
    </source>
</reference>
<keyword evidence="2" id="KW-1185">Reference proteome</keyword>
<name>A0A9E7HR29_9LILI</name>
<dbReference type="SUPFAM" id="SSF56399">
    <property type="entry name" value="ADP-ribosylation"/>
    <property type="match status" value="1"/>
</dbReference>
<dbReference type="PANTHER" id="PTHR31681">
    <property type="entry name" value="C2H2-LIKE ZINC FINGER PROTEIN"/>
    <property type="match status" value="1"/>
</dbReference>
<proteinExistence type="predicted"/>
<accession>A0A9E7HR29</accession>
<dbReference type="OrthoDB" id="9514740at2759"/>